<reference evidence="1 2" key="1">
    <citation type="submission" date="2015-04" db="EMBL/GenBank/DDBJ databases">
        <title>Lasius niger genome sequencing.</title>
        <authorList>
            <person name="Konorov E.A."/>
            <person name="Nikitin M.A."/>
            <person name="Kirill M.V."/>
            <person name="Chang P."/>
        </authorList>
    </citation>
    <scope>NUCLEOTIDE SEQUENCE [LARGE SCALE GENOMIC DNA]</scope>
    <source>
        <tissue evidence="1">Whole</tissue>
    </source>
</reference>
<evidence type="ECO:0000313" key="1">
    <source>
        <dbReference type="EMBL" id="KMQ91562.1"/>
    </source>
</evidence>
<dbReference type="OrthoDB" id="7553710at2759"/>
<dbReference type="Proteomes" id="UP000036403">
    <property type="component" value="Unassembled WGS sequence"/>
</dbReference>
<sequence>MSLTTYVKVIEIGEVGANIKVYQEYEQRDLVEETEFEDRYFELTASLSQYLAKLRPTPQALTRGNGNQVSENTLAQVLEQQVILMQRLSERSNDISSNDILARILEQQGQMLERLSMQSRPRESLVKLPII</sequence>
<dbReference type="PaxDb" id="67767-A0A0J7KMP8"/>
<dbReference type="EMBL" id="LBMM01005386">
    <property type="protein sequence ID" value="KMQ91562.1"/>
    <property type="molecule type" value="Genomic_DNA"/>
</dbReference>
<comment type="caution">
    <text evidence="1">The sequence shown here is derived from an EMBL/GenBank/DDBJ whole genome shotgun (WGS) entry which is preliminary data.</text>
</comment>
<accession>A0A0J7KMP8</accession>
<keyword evidence="2" id="KW-1185">Reference proteome</keyword>
<proteinExistence type="predicted"/>
<organism evidence="1 2">
    <name type="scientific">Lasius niger</name>
    <name type="common">Black garden ant</name>
    <dbReference type="NCBI Taxonomy" id="67767"/>
    <lineage>
        <taxon>Eukaryota</taxon>
        <taxon>Metazoa</taxon>
        <taxon>Ecdysozoa</taxon>
        <taxon>Arthropoda</taxon>
        <taxon>Hexapoda</taxon>
        <taxon>Insecta</taxon>
        <taxon>Pterygota</taxon>
        <taxon>Neoptera</taxon>
        <taxon>Endopterygota</taxon>
        <taxon>Hymenoptera</taxon>
        <taxon>Apocrita</taxon>
        <taxon>Aculeata</taxon>
        <taxon>Formicoidea</taxon>
        <taxon>Formicidae</taxon>
        <taxon>Formicinae</taxon>
        <taxon>Lasius</taxon>
        <taxon>Lasius</taxon>
    </lineage>
</organism>
<name>A0A0J7KMP8_LASNI</name>
<protein>
    <submittedName>
        <fullName evidence="1">Uncharacterized protein</fullName>
    </submittedName>
</protein>
<gene>
    <name evidence="1" type="ORF">RF55_8554</name>
</gene>
<dbReference type="AlphaFoldDB" id="A0A0J7KMP8"/>
<evidence type="ECO:0000313" key="2">
    <source>
        <dbReference type="Proteomes" id="UP000036403"/>
    </source>
</evidence>